<keyword evidence="2" id="KW-1185">Reference proteome</keyword>
<organism evidence="1 2">
    <name type="scientific">Nocardia aobensis</name>
    <dbReference type="NCBI Taxonomy" id="257277"/>
    <lineage>
        <taxon>Bacteria</taxon>
        <taxon>Bacillati</taxon>
        <taxon>Actinomycetota</taxon>
        <taxon>Actinomycetes</taxon>
        <taxon>Mycobacteriales</taxon>
        <taxon>Nocardiaceae</taxon>
        <taxon>Nocardia</taxon>
    </lineage>
</organism>
<comment type="caution">
    <text evidence="1">The sequence shown here is derived from an EMBL/GenBank/DDBJ whole genome shotgun (WGS) entry which is preliminary data.</text>
</comment>
<accession>A0ABW6NZH2</accession>
<dbReference type="InterPro" id="IPR012340">
    <property type="entry name" value="NA-bd_OB-fold"/>
</dbReference>
<dbReference type="Proteomes" id="UP001601442">
    <property type="component" value="Unassembled WGS sequence"/>
</dbReference>
<reference evidence="1 2" key="1">
    <citation type="submission" date="2024-10" db="EMBL/GenBank/DDBJ databases">
        <title>The Natural Products Discovery Center: Release of the First 8490 Sequenced Strains for Exploring Actinobacteria Biosynthetic Diversity.</title>
        <authorList>
            <person name="Kalkreuter E."/>
            <person name="Kautsar S.A."/>
            <person name="Yang D."/>
            <person name="Bader C.D."/>
            <person name="Teijaro C.N."/>
            <person name="Fluegel L."/>
            <person name="Davis C.M."/>
            <person name="Simpson J.R."/>
            <person name="Lauterbach L."/>
            <person name="Steele A.D."/>
            <person name="Gui C."/>
            <person name="Meng S."/>
            <person name="Li G."/>
            <person name="Viehrig K."/>
            <person name="Ye F."/>
            <person name="Su P."/>
            <person name="Kiefer A.F."/>
            <person name="Nichols A."/>
            <person name="Cepeda A.J."/>
            <person name="Yan W."/>
            <person name="Fan B."/>
            <person name="Jiang Y."/>
            <person name="Adhikari A."/>
            <person name="Zheng C.-J."/>
            <person name="Schuster L."/>
            <person name="Cowan T.M."/>
            <person name="Smanski M.J."/>
            <person name="Chevrette M.G."/>
            <person name="De Carvalho L.P.S."/>
            <person name="Shen B."/>
        </authorList>
    </citation>
    <scope>NUCLEOTIDE SEQUENCE [LARGE SCALE GENOMIC DNA]</scope>
    <source>
        <strain evidence="1 2">NPDC004119</strain>
    </source>
</reference>
<dbReference type="RefSeq" id="WP_387392087.1">
    <property type="nucleotide sequence ID" value="NZ_JBIAMT010000002.1"/>
</dbReference>
<dbReference type="EMBL" id="JBIAMT010000002">
    <property type="protein sequence ID" value="MFF0496575.1"/>
    <property type="molecule type" value="Genomic_DNA"/>
</dbReference>
<name>A0ABW6NZH2_9NOCA</name>
<dbReference type="Gene3D" id="2.40.50.140">
    <property type="entry name" value="Nucleic acid-binding proteins"/>
    <property type="match status" value="1"/>
</dbReference>
<evidence type="ECO:0000313" key="2">
    <source>
        <dbReference type="Proteomes" id="UP001601442"/>
    </source>
</evidence>
<sequence length="44" mass="4940">MPAYWVEPGLVATVFYREFTITLRNPSWAGSRAGRDARDVGLPD</sequence>
<proteinExistence type="predicted"/>
<protein>
    <submittedName>
        <fullName evidence="1">Uncharacterized protein</fullName>
    </submittedName>
</protein>
<evidence type="ECO:0000313" key="1">
    <source>
        <dbReference type="EMBL" id="MFF0496575.1"/>
    </source>
</evidence>
<gene>
    <name evidence="1" type="ORF">ACFYU5_09245</name>
</gene>